<accession>A0A2S4HH29</accession>
<dbReference type="SUPFAM" id="SSF46894">
    <property type="entry name" value="C-terminal effector domain of the bipartite response regulators"/>
    <property type="match status" value="1"/>
</dbReference>
<dbReference type="AlphaFoldDB" id="A0A2S4HH29"/>
<dbReference type="PROSITE" id="PS00622">
    <property type="entry name" value="HTH_LUXR_1"/>
    <property type="match status" value="1"/>
</dbReference>
<comment type="caution">
    <text evidence="5">The sequence shown here is derived from an EMBL/GenBank/DDBJ whole genome shotgun (WGS) entry which is preliminary data.</text>
</comment>
<evidence type="ECO:0000259" key="4">
    <source>
        <dbReference type="PROSITE" id="PS50043"/>
    </source>
</evidence>
<sequence length="261" mass="30235">MNNNNFEMSNHSHAQRVLNHSKADGISLFIFDKRQNDDKAISFLYQRHTKAEAMDDYRLRLYKVDSFLQKMAEPQTLDATAVKVKIKENDIKHNLPAKSDPSDIYWRGLGHYGYRQTACMIHRLSKNLHLIIGMQMLQERKNLCVEQSLSAMEDWMSDSSDYILESSINTLRTECITESSLHNMEDIAPDISPREQQVVFEIVQGKSNKQIASTLSLSNYTIENHLRRIYQKFGVRSRTELIATLNGGRIKSLLHPEDRNF</sequence>
<dbReference type="CDD" id="cd06170">
    <property type="entry name" value="LuxR_C_like"/>
    <property type="match status" value="1"/>
</dbReference>
<keyword evidence="2" id="KW-0238">DNA-binding</keyword>
<gene>
    <name evidence="5" type="ORF">C0068_07660</name>
</gene>
<dbReference type="Pfam" id="PF00196">
    <property type="entry name" value="GerE"/>
    <property type="match status" value="1"/>
</dbReference>
<dbReference type="EMBL" id="PQGG01000018">
    <property type="protein sequence ID" value="POP53298.1"/>
    <property type="molecule type" value="Genomic_DNA"/>
</dbReference>
<dbReference type="PANTHER" id="PTHR44688:SF16">
    <property type="entry name" value="DNA-BINDING TRANSCRIPTIONAL ACTIVATOR DEVR_DOSR"/>
    <property type="match status" value="1"/>
</dbReference>
<dbReference type="PRINTS" id="PR00038">
    <property type="entry name" value="HTHLUXR"/>
</dbReference>
<dbReference type="PANTHER" id="PTHR44688">
    <property type="entry name" value="DNA-BINDING TRANSCRIPTIONAL ACTIVATOR DEVR_DOSR"/>
    <property type="match status" value="1"/>
</dbReference>
<name>A0A2S4HH29_9GAMM</name>
<evidence type="ECO:0000256" key="1">
    <source>
        <dbReference type="ARBA" id="ARBA00023015"/>
    </source>
</evidence>
<evidence type="ECO:0000256" key="3">
    <source>
        <dbReference type="ARBA" id="ARBA00023163"/>
    </source>
</evidence>
<dbReference type="GO" id="GO:0003677">
    <property type="term" value="F:DNA binding"/>
    <property type="evidence" value="ECO:0007669"/>
    <property type="project" value="UniProtKB-KW"/>
</dbReference>
<dbReference type="SMART" id="SM00421">
    <property type="entry name" value="HTH_LUXR"/>
    <property type="match status" value="1"/>
</dbReference>
<reference evidence="5" key="1">
    <citation type="submission" date="2018-01" db="EMBL/GenBank/DDBJ databases">
        <authorList>
            <person name="Yu X.-D."/>
        </authorList>
    </citation>
    <scope>NUCLEOTIDE SEQUENCE</scope>
    <source>
        <strain evidence="5">ZX-21</strain>
    </source>
</reference>
<evidence type="ECO:0000256" key="2">
    <source>
        <dbReference type="ARBA" id="ARBA00023125"/>
    </source>
</evidence>
<dbReference type="RefSeq" id="WP_103683905.1">
    <property type="nucleotide sequence ID" value="NZ_PQGG01000018.1"/>
</dbReference>
<protein>
    <recommendedName>
        <fullName evidence="4">HTH luxR-type domain-containing protein</fullName>
    </recommendedName>
</protein>
<evidence type="ECO:0000313" key="6">
    <source>
        <dbReference type="Proteomes" id="UP000237222"/>
    </source>
</evidence>
<proteinExistence type="predicted"/>
<dbReference type="Proteomes" id="UP000237222">
    <property type="component" value="Unassembled WGS sequence"/>
</dbReference>
<keyword evidence="3" id="KW-0804">Transcription</keyword>
<dbReference type="PROSITE" id="PS50043">
    <property type="entry name" value="HTH_LUXR_2"/>
    <property type="match status" value="1"/>
</dbReference>
<dbReference type="InterPro" id="IPR000792">
    <property type="entry name" value="Tscrpt_reg_LuxR_C"/>
</dbReference>
<dbReference type="OrthoDB" id="7053960at2"/>
<feature type="domain" description="HTH luxR-type" evidence="4">
    <location>
        <begin position="184"/>
        <end position="249"/>
    </location>
</feature>
<organism evidence="5 6">
    <name type="scientific">Zhongshania marina</name>
    <dbReference type="NCBI Taxonomy" id="2304603"/>
    <lineage>
        <taxon>Bacteria</taxon>
        <taxon>Pseudomonadati</taxon>
        <taxon>Pseudomonadota</taxon>
        <taxon>Gammaproteobacteria</taxon>
        <taxon>Cellvibrionales</taxon>
        <taxon>Spongiibacteraceae</taxon>
        <taxon>Zhongshania</taxon>
    </lineage>
</organism>
<keyword evidence="1" id="KW-0805">Transcription regulation</keyword>
<evidence type="ECO:0000313" key="5">
    <source>
        <dbReference type="EMBL" id="POP53298.1"/>
    </source>
</evidence>
<dbReference type="InterPro" id="IPR016032">
    <property type="entry name" value="Sig_transdc_resp-reg_C-effctor"/>
</dbReference>
<dbReference type="Gene3D" id="1.10.10.10">
    <property type="entry name" value="Winged helix-like DNA-binding domain superfamily/Winged helix DNA-binding domain"/>
    <property type="match status" value="1"/>
</dbReference>
<dbReference type="InterPro" id="IPR036388">
    <property type="entry name" value="WH-like_DNA-bd_sf"/>
</dbReference>
<dbReference type="GO" id="GO:0006355">
    <property type="term" value="P:regulation of DNA-templated transcription"/>
    <property type="evidence" value="ECO:0007669"/>
    <property type="project" value="InterPro"/>
</dbReference>